<feature type="domain" description="Fe2OG dioxygenase" evidence="7">
    <location>
        <begin position="108"/>
        <end position="205"/>
    </location>
</feature>
<keyword evidence="9" id="KW-1185">Reference proteome</keyword>
<comment type="caution">
    <text evidence="8">The sequence shown here is derived from an EMBL/GenBank/DDBJ whole genome shotgun (WGS) entry which is preliminary data.</text>
</comment>
<evidence type="ECO:0000259" key="7">
    <source>
        <dbReference type="PROSITE" id="PS51471"/>
    </source>
</evidence>
<dbReference type="Pfam" id="PF13640">
    <property type="entry name" value="2OG-FeII_Oxy_3"/>
    <property type="match status" value="1"/>
</dbReference>
<keyword evidence="6" id="KW-0408">Iron</keyword>
<dbReference type="RefSeq" id="WP_237444667.1">
    <property type="nucleotide sequence ID" value="NZ_CAKLPX010000002.1"/>
</dbReference>
<dbReference type="Proteomes" id="UP000838100">
    <property type="component" value="Unassembled WGS sequence"/>
</dbReference>
<proteinExistence type="predicted"/>
<dbReference type="EMBL" id="CAKLPX010000002">
    <property type="protein sequence ID" value="CAH0991968.1"/>
    <property type="molecule type" value="Genomic_DNA"/>
</dbReference>
<dbReference type="SMART" id="SM00702">
    <property type="entry name" value="P4Hc"/>
    <property type="match status" value="1"/>
</dbReference>
<name>A0ABM9AFS6_9GAMM</name>
<dbReference type="InterPro" id="IPR005123">
    <property type="entry name" value="Oxoglu/Fe-dep_dioxygenase_dom"/>
</dbReference>
<evidence type="ECO:0000256" key="3">
    <source>
        <dbReference type="ARBA" id="ARBA00022896"/>
    </source>
</evidence>
<evidence type="ECO:0000256" key="5">
    <source>
        <dbReference type="ARBA" id="ARBA00023002"/>
    </source>
</evidence>
<evidence type="ECO:0000256" key="6">
    <source>
        <dbReference type="ARBA" id="ARBA00023004"/>
    </source>
</evidence>
<keyword evidence="3" id="KW-0847">Vitamin C</keyword>
<evidence type="ECO:0000256" key="1">
    <source>
        <dbReference type="ARBA" id="ARBA00001961"/>
    </source>
</evidence>
<evidence type="ECO:0000313" key="9">
    <source>
        <dbReference type="Proteomes" id="UP000838100"/>
    </source>
</evidence>
<dbReference type="EC" id="1.14.11.-" evidence="8"/>
<dbReference type="InterPro" id="IPR044862">
    <property type="entry name" value="Pro_4_hyd_alph_FE2OG_OXY"/>
</dbReference>
<dbReference type="PROSITE" id="PS51471">
    <property type="entry name" value="FE2OG_OXY"/>
    <property type="match status" value="1"/>
</dbReference>
<dbReference type="InterPro" id="IPR006620">
    <property type="entry name" value="Pro_4_hyd_alph"/>
</dbReference>
<evidence type="ECO:0000256" key="4">
    <source>
        <dbReference type="ARBA" id="ARBA00022964"/>
    </source>
</evidence>
<gene>
    <name evidence="8" type="primary">ybiX</name>
    <name evidence="8" type="ORF">SIN8267_02083</name>
</gene>
<sequence>MKNKKNKRSNIVNSELEKQRLTAIGKHHVLSFKRIFSDEEIQQLRDLLDSEYQQAQIGQITTGKELNSEIRRSKVRFVPEQEYKWVYDRLWSAAKELNKLYKFNLTGIKETIQLARYDEDEQGFYCWHKDTSVAWMSRKISISVPLSSTLEFEGGDLQFMLGNGGEPMTVNQIKGHAVCFPSYEQHRVTPVTKGRRYSLVAWIGGPDWA</sequence>
<keyword evidence="5 8" id="KW-0560">Oxidoreductase</keyword>
<organism evidence="8 9">
    <name type="scientific">Sinobacterium norvegicum</name>
    <dbReference type="NCBI Taxonomy" id="1641715"/>
    <lineage>
        <taxon>Bacteria</taxon>
        <taxon>Pseudomonadati</taxon>
        <taxon>Pseudomonadota</taxon>
        <taxon>Gammaproteobacteria</taxon>
        <taxon>Cellvibrionales</taxon>
        <taxon>Spongiibacteraceae</taxon>
        <taxon>Sinobacterium</taxon>
    </lineage>
</organism>
<evidence type="ECO:0000313" key="8">
    <source>
        <dbReference type="EMBL" id="CAH0991968.1"/>
    </source>
</evidence>
<keyword evidence="2" id="KW-0479">Metal-binding</keyword>
<dbReference type="GO" id="GO:0016491">
    <property type="term" value="F:oxidoreductase activity"/>
    <property type="evidence" value="ECO:0007669"/>
    <property type="project" value="UniProtKB-KW"/>
</dbReference>
<keyword evidence="4" id="KW-0223">Dioxygenase</keyword>
<accession>A0ABM9AFS6</accession>
<evidence type="ECO:0000256" key="2">
    <source>
        <dbReference type="ARBA" id="ARBA00022723"/>
    </source>
</evidence>
<dbReference type="Gene3D" id="2.60.120.620">
    <property type="entry name" value="q2cbj1_9rhob like domain"/>
    <property type="match status" value="1"/>
</dbReference>
<comment type="cofactor">
    <cofactor evidence="1">
        <name>L-ascorbate</name>
        <dbReference type="ChEBI" id="CHEBI:38290"/>
    </cofactor>
</comment>
<protein>
    <submittedName>
        <fullName evidence="8">PKHD-type hydroxylase YbiX</fullName>
        <ecNumber evidence="8">1.14.11.-</ecNumber>
    </submittedName>
</protein>
<reference evidence="8" key="1">
    <citation type="submission" date="2021-12" db="EMBL/GenBank/DDBJ databases">
        <authorList>
            <person name="Rodrigo-Torres L."/>
            <person name="Arahal R. D."/>
            <person name="Lucena T."/>
        </authorList>
    </citation>
    <scope>NUCLEOTIDE SEQUENCE</scope>
    <source>
        <strain evidence="8">CECT 8267</strain>
    </source>
</reference>